<dbReference type="InterPro" id="IPR029039">
    <property type="entry name" value="Flavoprotein-like_sf"/>
</dbReference>
<comment type="subunit">
    <text evidence="6">Homodimer.</text>
</comment>
<comment type="catalytic activity">
    <reaction evidence="5">
        <text>N,N-dimethyl-1,4-phenylenediamine + anthranilate + 2 NAD(+) = 2-(4-dimethylaminophenyl)diazenylbenzoate + 2 NADH + 2 H(+)</text>
        <dbReference type="Rhea" id="RHEA:55872"/>
        <dbReference type="ChEBI" id="CHEBI:15378"/>
        <dbReference type="ChEBI" id="CHEBI:15783"/>
        <dbReference type="ChEBI" id="CHEBI:16567"/>
        <dbReference type="ChEBI" id="CHEBI:57540"/>
        <dbReference type="ChEBI" id="CHEBI:57945"/>
        <dbReference type="ChEBI" id="CHEBI:71579"/>
        <dbReference type="EC" id="1.7.1.17"/>
    </reaction>
    <physiologicalReaction direction="right-to-left" evidence="5">
        <dbReference type="Rhea" id="RHEA:55874"/>
    </physiologicalReaction>
</comment>
<keyword evidence="9" id="KW-1185">Reference proteome</keyword>
<organism evidence="8 9">
    <name type="scientific">Mesopusillimonas faecipullorum</name>
    <dbReference type="NCBI Taxonomy" id="2755040"/>
    <lineage>
        <taxon>Bacteria</taxon>
        <taxon>Pseudomonadati</taxon>
        <taxon>Pseudomonadota</taxon>
        <taxon>Betaproteobacteria</taxon>
        <taxon>Burkholderiales</taxon>
        <taxon>Alcaligenaceae</taxon>
        <taxon>Mesopusillimonas</taxon>
    </lineage>
</organism>
<name>A0ABS8CBF9_9BURK</name>
<comment type="cofactor">
    <cofactor evidence="6">
        <name>FMN</name>
        <dbReference type="ChEBI" id="CHEBI:58210"/>
    </cofactor>
    <text evidence="6">Binds 1 FMN per subunit.</text>
</comment>
<feature type="binding site" evidence="6">
    <location>
        <position position="9"/>
    </location>
    <ligand>
        <name>FMN</name>
        <dbReference type="ChEBI" id="CHEBI:58210"/>
    </ligand>
</feature>
<comment type="catalytic activity">
    <reaction evidence="6">
        <text>2 a quinone + NADH + H(+) = 2 a 1,4-benzosemiquinone + NAD(+)</text>
        <dbReference type="Rhea" id="RHEA:65952"/>
        <dbReference type="ChEBI" id="CHEBI:15378"/>
        <dbReference type="ChEBI" id="CHEBI:57540"/>
        <dbReference type="ChEBI" id="CHEBI:57945"/>
        <dbReference type="ChEBI" id="CHEBI:132124"/>
        <dbReference type="ChEBI" id="CHEBI:134225"/>
    </reaction>
</comment>
<dbReference type="InterPro" id="IPR003680">
    <property type="entry name" value="Flavodoxin_fold"/>
</dbReference>
<protein>
    <recommendedName>
        <fullName evidence="6">FMN dependent NADH:quinone oxidoreductase</fullName>
        <ecNumber evidence="6">1.6.5.-</ecNumber>
    </recommendedName>
    <alternativeName>
        <fullName evidence="6">Azo-dye reductase</fullName>
    </alternativeName>
    <alternativeName>
        <fullName evidence="6">FMN-dependent NADH-azo compound oxidoreductase</fullName>
    </alternativeName>
    <alternativeName>
        <fullName evidence="6">FMN-dependent NADH-azoreductase</fullName>
        <ecNumber evidence="6">1.7.1.17</ecNumber>
    </alternativeName>
</protein>
<evidence type="ECO:0000259" key="7">
    <source>
        <dbReference type="Pfam" id="PF02525"/>
    </source>
</evidence>
<comment type="caution">
    <text evidence="8">The sequence shown here is derived from an EMBL/GenBank/DDBJ whole genome shotgun (WGS) entry which is preliminary data.</text>
</comment>
<dbReference type="Proteomes" id="UP000776983">
    <property type="component" value="Unassembled WGS sequence"/>
</dbReference>
<gene>
    <name evidence="6" type="primary">azoR</name>
    <name evidence="8" type="ORF">H0484_06320</name>
</gene>
<dbReference type="SUPFAM" id="SSF52218">
    <property type="entry name" value="Flavoproteins"/>
    <property type="match status" value="1"/>
</dbReference>
<dbReference type="EC" id="1.6.5.-" evidence="6"/>
<evidence type="ECO:0000256" key="4">
    <source>
        <dbReference type="ARBA" id="ARBA00023027"/>
    </source>
</evidence>
<evidence type="ECO:0000256" key="5">
    <source>
        <dbReference type="ARBA" id="ARBA00048542"/>
    </source>
</evidence>
<reference evidence="8 9" key="1">
    <citation type="submission" date="2020-07" db="EMBL/GenBank/DDBJ databases">
        <title>Pusillimonas sp. nov., isolated from poultry manure in Taiwan.</title>
        <authorList>
            <person name="Lin S.-Y."/>
            <person name="Tang Y.-S."/>
            <person name="Young C.-C."/>
        </authorList>
    </citation>
    <scope>NUCLEOTIDE SEQUENCE [LARGE SCALE GENOMIC DNA]</scope>
    <source>
        <strain evidence="8 9">CC-YST705</strain>
    </source>
</reference>
<feature type="binding site" evidence="6">
    <location>
        <begin position="140"/>
        <end position="143"/>
    </location>
    <ligand>
        <name>FMN</name>
        <dbReference type="ChEBI" id="CHEBI:58210"/>
    </ligand>
</feature>
<dbReference type="RefSeq" id="WP_226953687.1">
    <property type="nucleotide sequence ID" value="NZ_JACDXW010000002.1"/>
</dbReference>
<sequence length="204" mass="22213">MQLLHIDSSISNVNSVSRQLSSEIVEKWRKAHADLQVQYLDLAIEAPNPLTRDALGFRIPVSDESLTAEQRAENEVSAALVEQVLQADVIVIGSPLYNFTIPAQLKSWLDRIAQGGKTFKYTENGPVGLLGDKTVILALSRGGIYSTSEAGRAMEHQESYLKAVFGFMGVTDVQVVRAEGLDMGAESREQGLAQARQEIEALAA</sequence>
<dbReference type="EMBL" id="JACDXW010000002">
    <property type="protein sequence ID" value="MCB5363367.1"/>
    <property type="molecule type" value="Genomic_DNA"/>
</dbReference>
<feature type="domain" description="Flavodoxin-like fold" evidence="7">
    <location>
        <begin position="1"/>
        <end position="201"/>
    </location>
</feature>
<feature type="binding site" evidence="6">
    <location>
        <begin position="15"/>
        <end position="17"/>
    </location>
    <ligand>
        <name>FMN</name>
        <dbReference type="ChEBI" id="CHEBI:58210"/>
    </ligand>
</feature>
<evidence type="ECO:0000256" key="1">
    <source>
        <dbReference type="ARBA" id="ARBA00022630"/>
    </source>
</evidence>
<dbReference type="EC" id="1.7.1.17" evidence="6"/>
<comment type="similarity">
    <text evidence="6">Belongs to the azoreductase type 1 family.</text>
</comment>
<evidence type="ECO:0000313" key="9">
    <source>
        <dbReference type="Proteomes" id="UP000776983"/>
    </source>
</evidence>
<accession>A0ABS8CBF9</accession>
<comment type="function">
    <text evidence="6">Also exhibits azoreductase activity. Catalyzes the reductive cleavage of the azo bond in aromatic azo compounds to the corresponding amines.</text>
</comment>
<keyword evidence="2 6" id="KW-0288">FMN</keyword>
<keyword evidence="3 6" id="KW-0560">Oxidoreductase</keyword>
<keyword evidence="1 6" id="KW-0285">Flavoprotein</keyword>
<evidence type="ECO:0000256" key="2">
    <source>
        <dbReference type="ARBA" id="ARBA00022643"/>
    </source>
</evidence>
<dbReference type="Gene3D" id="3.40.50.360">
    <property type="match status" value="1"/>
</dbReference>
<dbReference type="HAMAP" id="MF_01216">
    <property type="entry name" value="Azoreductase_type1"/>
    <property type="match status" value="1"/>
</dbReference>
<dbReference type="PANTHER" id="PTHR43741">
    <property type="entry name" value="FMN-DEPENDENT NADH-AZOREDUCTASE 1"/>
    <property type="match status" value="1"/>
</dbReference>
<evidence type="ECO:0000256" key="3">
    <source>
        <dbReference type="ARBA" id="ARBA00023002"/>
    </source>
</evidence>
<evidence type="ECO:0000256" key="6">
    <source>
        <dbReference type="HAMAP-Rule" id="MF_01216"/>
    </source>
</evidence>
<dbReference type="Pfam" id="PF02525">
    <property type="entry name" value="Flavodoxin_2"/>
    <property type="match status" value="1"/>
</dbReference>
<dbReference type="PANTHER" id="PTHR43741:SF4">
    <property type="entry name" value="FMN-DEPENDENT NADH:QUINONE OXIDOREDUCTASE"/>
    <property type="match status" value="1"/>
</dbReference>
<dbReference type="InterPro" id="IPR023048">
    <property type="entry name" value="NADH:quinone_OxRdtase_FMN_depd"/>
</dbReference>
<proteinExistence type="inferred from homology"/>
<keyword evidence="4 6" id="KW-0520">NAD</keyword>
<comment type="caution">
    <text evidence="6">Lacks conserved residue(s) required for the propagation of feature annotation.</text>
</comment>
<dbReference type="InterPro" id="IPR050104">
    <property type="entry name" value="FMN-dep_NADH:Q_OxRdtase_AzoR1"/>
</dbReference>
<evidence type="ECO:0000313" key="8">
    <source>
        <dbReference type="EMBL" id="MCB5363367.1"/>
    </source>
</evidence>
<comment type="function">
    <text evidence="6">Quinone reductase that provides resistance to thiol-specific stress caused by electrophilic quinones.</text>
</comment>